<organism evidence="1 2">
    <name type="scientific">Dioscorea zingiberensis</name>
    <dbReference type="NCBI Taxonomy" id="325984"/>
    <lineage>
        <taxon>Eukaryota</taxon>
        <taxon>Viridiplantae</taxon>
        <taxon>Streptophyta</taxon>
        <taxon>Embryophyta</taxon>
        <taxon>Tracheophyta</taxon>
        <taxon>Spermatophyta</taxon>
        <taxon>Magnoliopsida</taxon>
        <taxon>Liliopsida</taxon>
        <taxon>Dioscoreales</taxon>
        <taxon>Dioscoreaceae</taxon>
        <taxon>Dioscorea</taxon>
    </lineage>
</organism>
<accession>A0A9D5HPW2</accession>
<reference evidence="1" key="1">
    <citation type="submission" date="2021-03" db="EMBL/GenBank/DDBJ databases">
        <authorList>
            <person name="Li Z."/>
            <person name="Yang C."/>
        </authorList>
    </citation>
    <scope>NUCLEOTIDE SEQUENCE</scope>
    <source>
        <strain evidence="1">Dzin_1.0</strain>
        <tissue evidence="1">Leaf</tissue>
    </source>
</reference>
<keyword evidence="2" id="KW-1185">Reference proteome</keyword>
<dbReference type="EMBL" id="JAGGNH010000001">
    <property type="protein sequence ID" value="KAJ0984513.1"/>
    <property type="molecule type" value="Genomic_DNA"/>
</dbReference>
<reference evidence="1" key="2">
    <citation type="journal article" date="2022" name="Hortic Res">
        <title>The genome of Dioscorea zingiberensis sheds light on the biosynthesis, origin and evolution of the medicinally important diosgenin saponins.</title>
        <authorList>
            <person name="Li Y."/>
            <person name="Tan C."/>
            <person name="Li Z."/>
            <person name="Guo J."/>
            <person name="Li S."/>
            <person name="Chen X."/>
            <person name="Wang C."/>
            <person name="Dai X."/>
            <person name="Yang H."/>
            <person name="Song W."/>
            <person name="Hou L."/>
            <person name="Xu J."/>
            <person name="Tong Z."/>
            <person name="Xu A."/>
            <person name="Yuan X."/>
            <person name="Wang W."/>
            <person name="Yang Q."/>
            <person name="Chen L."/>
            <person name="Sun Z."/>
            <person name="Wang K."/>
            <person name="Pan B."/>
            <person name="Chen J."/>
            <person name="Bao Y."/>
            <person name="Liu F."/>
            <person name="Qi X."/>
            <person name="Gang D.R."/>
            <person name="Wen J."/>
            <person name="Li J."/>
        </authorList>
    </citation>
    <scope>NUCLEOTIDE SEQUENCE</scope>
    <source>
        <strain evidence="1">Dzin_1.0</strain>
    </source>
</reference>
<evidence type="ECO:0000313" key="1">
    <source>
        <dbReference type="EMBL" id="KAJ0984513.1"/>
    </source>
</evidence>
<name>A0A9D5HPW2_9LILI</name>
<evidence type="ECO:0000313" key="2">
    <source>
        <dbReference type="Proteomes" id="UP001085076"/>
    </source>
</evidence>
<gene>
    <name evidence="1" type="ORF">J5N97_002869</name>
</gene>
<sequence>MVQPGHRRCLRTEGAEALETDPLVAWRGVGGVAVRIASLARNAAVGDAAFFPPKHAQRCISGDASLAAGSFTQPAIVGEKDYLTAASSVWFHHNPLDPTLFQDQQHEELRLKFILHHHVQGFQMRKDKELADNNRANIRASSVPRPWVFLLSPVLIKMNSERSWMYARLKDGLLNPDFYRVRKEVSSNEVWVRTILLSMDFPWGI</sequence>
<dbReference type="AlphaFoldDB" id="A0A9D5HPW2"/>
<proteinExistence type="predicted"/>
<dbReference type="Proteomes" id="UP001085076">
    <property type="component" value="Miscellaneous, Linkage group lg01"/>
</dbReference>
<comment type="caution">
    <text evidence="1">The sequence shown here is derived from an EMBL/GenBank/DDBJ whole genome shotgun (WGS) entry which is preliminary data.</text>
</comment>
<protein>
    <submittedName>
        <fullName evidence="1">Uncharacterized protein</fullName>
    </submittedName>
</protein>